<dbReference type="EMBL" id="KI913123">
    <property type="protein sequence ID" value="ETV81721.1"/>
    <property type="molecule type" value="Genomic_DNA"/>
</dbReference>
<evidence type="ECO:0000313" key="1">
    <source>
        <dbReference type="EMBL" id="ETV81721.1"/>
    </source>
</evidence>
<gene>
    <name evidence="1" type="ORF">H257_05316</name>
</gene>
<sequence length="132" mass="14660">MRRRFKRGRFQSCASFRLECRGSPKRREPATGGRDVELVRVDGHRGHETGHLCEGNVLNNRTGAPVVGSQCQHPTRLGDQELVAQDVACKARHANPRQSTLPGTSKAVGAAQTTLARSRWWPRRRPQLVGPC</sequence>
<dbReference type="AlphaFoldDB" id="W4GQV2"/>
<dbReference type="GeneID" id="20807312"/>
<proteinExistence type="predicted"/>
<organism evidence="1">
    <name type="scientific">Aphanomyces astaci</name>
    <name type="common">Crayfish plague agent</name>
    <dbReference type="NCBI Taxonomy" id="112090"/>
    <lineage>
        <taxon>Eukaryota</taxon>
        <taxon>Sar</taxon>
        <taxon>Stramenopiles</taxon>
        <taxon>Oomycota</taxon>
        <taxon>Saprolegniomycetes</taxon>
        <taxon>Saprolegniales</taxon>
        <taxon>Verrucalvaceae</taxon>
        <taxon>Aphanomyces</taxon>
    </lineage>
</organism>
<dbReference type="EMBL" id="KI913123">
    <property type="protein sequence ID" value="ETV81720.1"/>
    <property type="molecule type" value="Genomic_DNA"/>
</dbReference>
<dbReference type="VEuPathDB" id="FungiDB:H257_05316"/>
<reference evidence="1" key="1">
    <citation type="submission" date="2013-12" db="EMBL/GenBank/DDBJ databases">
        <title>The Genome Sequence of Aphanomyces astaci APO3.</title>
        <authorList>
            <consortium name="The Broad Institute Genomics Platform"/>
            <person name="Russ C."/>
            <person name="Tyler B."/>
            <person name="van West P."/>
            <person name="Dieguez-Uribeondo J."/>
            <person name="Young S.K."/>
            <person name="Zeng Q."/>
            <person name="Gargeya S."/>
            <person name="Fitzgerald M."/>
            <person name="Abouelleil A."/>
            <person name="Alvarado L."/>
            <person name="Chapman S.B."/>
            <person name="Gainer-Dewar J."/>
            <person name="Goldberg J."/>
            <person name="Griggs A."/>
            <person name="Gujja S."/>
            <person name="Hansen M."/>
            <person name="Howarth C."/>
            <person name="Imamovic A."/>
            <person name="Ireland A."/>
            <person name="Larimer J."/>
            <person name="McCowan C."/>
            <person name="Murphy C."/>
            <person name="Pearson M."/>
            <person name="Poon T.W."/>
            <person name="Priest M."/>
            <person name="Roberts A."/>
            <person name="Saif S."/>
            <person name="Shea T."/>
            <person name="Sykes S."/>
            <person name="Wortman J."/>
            <person name="Nusbaum C."/>
            <person name="Birren B."/>
        </authorList>
    </citation>
    <scope>NUCLEOTIDE SEQUENCE [LARGE SCALE GENOMIC DNA]</scope>
    <source>
        <strain evidence="1">APO3</strain>
    </source>
</reference>
<dbReference type="RefSeq" id="XP_009828457.1">
    <property type="nucleotide sequence ID" value="XM_009830155.1"/>
</dbReference>
<dbReference type="RefSeq" id="XP_009828458.1">
    <property type="nucleotide sequence ID" value="XM_009830156.1"/>
</dbReference>
<accession>W4GQV2</accession>
<protein>
    <submittedName>
        <fullName evidence="1">Uncharacterized protein</fullName>
    </submittedName>
</protein>
<name>W4GQV2_APHAT</name>